<dbReference type="AlphaFoldDB" id="A0A429X1B6"/>
<reference evidence="3 4" key="1">
    <citation type="submission" date="2018-12" db="EMBL/GenBank/DDBJ databases">
        <authorList>
            <person name="Sun L."/>
            <person name="Chen Z."/>
        </authorList>
    </citation>
    <scope>NUCLEOTIDE SEQUENCE [LARGE SCALE GENOMIC DNA]</scope>
    <source>
        <strain evidence="3 4">LMG 29736</strain>
    </source>
</reference>
<keyword evidence="5" id="KW-1185">Reference proteome</keyword>
<name>A0A429X1B6_SIMTE</name>
<sequence length="106" mass="11700">MNWKNFILGAGAGVIAGYFANEALKKNSLASGEKVLQTVKEAFKDSGSIEGSWIKFRPEEYEKYAVKTKVYRGGITTKEDGETKQYEFLADANTGTVVDVYPVTYA</sequence>
<feature type="domain" description="PepSY" evidence="1">
    <location>
        <begin position="31"/>
        <end position="101"/>
    </location>
</feature>
<dbReference type="Proteomes" id="UP000680670">
    <property type="component" value="Unassembled WGS sequence"/>
</dbReference>
<dbReference type="InterPro" id="IPR025711">
    <property type="entry name" value="PepSY"/>
</dbReference>
<evidence type="ECO:0000313" key="4">
    <source>
        <dbReference type="Proteomes" id="UP000287296"/>
    </source>
</evidence>
<comment type="caution">
    <text evidence="3">The sequence shown here is derived from an EMBL/GenBank/DDBJ whole genome shotgun (WGS) entry which is preliminary data.</text>
</comment>
<evidence type="ECO:0000313" key="5">
    <source>
        <dbReference type="Proteomes" id="UP000680670"/>
    </source>
</evidence>
<dbReference type="Pfam" id="PF03413">
    <property type="entry name" value="PepSY"/>
    <property type="match status" value="1"/>
</dbReference>
<dbReference type="RefSeq" id="WP_120119189.1">
    <property type="nucleotide sequence ID" value="NZ_BORI01000019.1"/>
</dbReference>
<organism evidence="3 4">
    <name type="scientific">Siminovitchia terrae</name>
    <name type="common">Bacillus terrae</name>
    <dbReference type="NCBI Taxonomy" id="1914933"/>
    <lineage>
        <taxon>Bacteria</taxon>
        <taxon>Bacillati</taxon>
        <taxon>Bacillota</taxon>
        <taxon>Bacilli</taxon>
        <taxon>Bacillales</taxon>
        <taxon>Bacillaceae</taxon>
        <taxon>Siminovitchia</taxon>
    </lineage>
</organism>
<evidence type="ECO:0000313" key="2">
    <source>
        <dbReference type="EMBL" id="GIN98787.1"/>
    </source>
</evidence>
<evidence type="ECO:0000313" key="3">
    <source>
        <dbReference type="EMBL" id="RST57261.1"/>
    </source>
</evidence>
<evidence type="ECO:0000259" key="1">
    <source>
        <dbReference type="Pfam" id="PF03413"/>
    </source>
</evidence>
<dbReference type="Proteomes" id="UP000287296">
    <property type="component" value="Unassembled WGS sequence"/>
</dbReference>
<dbReference type="EMBL" id="QYTW02000038">
    <property type="protein sequence ID" value="RST57261.1"/>
    <property type="molecule type" value="Genomic_DNA"/>
</dbReference>
<reference evidence="2 5" key="2">
    <citation type="submission" date="2021-03" db="EMBL/GenBank/DDBJ databases">
        <title>Antimicrobial resistance genes in bacteria isolated from Japanese honey, and their potential for conferring macrolide and lincosamide resistance in the American foulbrood pathogen Paenibacillus larvae.</title>
        <authorList>
            <person name="Okamoto M."/>
            <person name="Kumagai M."/>
            <person name="Kanamori H."/>
            <person name="Takamatsu D."/>
        </authorList>
    </citation>
    <scope>NUCLEOTIDE SEQUENCE [LARGE SCALE GENOMIC DNA]</scope>
    <source>
        <strain evidence="2 5">J6TS1</strain>
    </source>
</reference>
<accession>A0A429X1B6</accession>
<gene>
    <name evidence="3" type="ORF">D5F11_023715</name>
    <name evidence="2" type="ORF">J6TS1_46570</name>
</gene>
<dbReference type="EMBL" id="BORJ01000017">
    <property type="protein sequence ID" value="GIN98787.1"/>
    <property type="molecule type" value="Genomic_DNA"/>
</dbReference>
<dbReference type="OrthoDB" id="2989832at2"/>
<proteinExistence type="predicted"/>
<protein>
    <recommendedName>
        <fullName evidence="1">PepSY domain-containing protein</fullName>
    </recommendedName>
</protein>